<reference evidence="4" key="1">
    <citation type="submission" date="2019-01" db="EMBL/GenBank/DDBJ databases">
        <title>Gri0909 isolated from a small marine red alga.</title>
        <authorList>
            <person name="Kim J."/>
            <person name="Jeong S.E."/>
            <person name="Jeon C.O."/>
        </authorList>
    </citation>
    <scope>NUCLEOTIDE SEQUENCE [LARGE SCALE GENOMIC DNA]</scope>
    <source>
        <strain evidence="4">Gri0909</strain>
    </source>
</reference>
<evidence type="ECO:0000313" key="4">
    <source>
        <dbReference type="Proteomes" id="UP000287447"/>
    </source>
</evidence>
<accession>A0A437QXD2</accession>
<evidence type="ECO:0000313" key="3">
    <source>
        <dbReference type="EMBL" id="RVU39197.1"/>
    </source>
</evidence>
<protein>
    <recommendedName>
        <fullName evidence="2">DUF6898 domain-containing protein</fullName>
    </recommendedName>
</protein>
<keyword evidence="4" id="KW-1185">Reference proteome</keyword>
<name>A0A437QXD2_9PROT</name>
<feature type="domain" description="DUF6898" evidence="2">
    <location>
        <begin position="12"/>
        <end position="66"/>
    </location>
</feature>
<dbReference type="InterPro" id="IPR054193">
    <property type="entry name" value="DUF6898"/>
</dbReference>
<dbReference type="Pfam" id="PF21839">
    <property type="entry name" value="DUF6898"/>
    <property type="match status" value="1"/>
</dbReference>
<dbReference type="RefSeq" id="WP_127764568.1">
    <property type="nucleotide sequence ID" value="NZ_SADE01000001.1"/>
</dbReference>
<feature type="region of interest" description="Disordered" evidence="1">
    <location>
        <begin position="68"/>
        <end position="95"/>
    </location>
</feature>
<dbReference type="Proteomes" id="UP000287447">
    <property type="component" value="Unassembled WGS sequence"/>
</dbReference>
<comment type="caution">
    <text evidence="3">The sequence shown here is derived from an EMBL/GenBank/DDBJ whole genome shotgun (WGS) entry which is preliminary data.</text>
</comment>
<evidence type="ECO:0000256" key="1">
    <source>
        <dbReference type="SAM" id="MobiDB-lite"/>
    </source>
</evidence>
<dbReference type="AlphaFoldDB" id="A0A437QXD2"/>
<evidence type="ECO:0000259" key="2">
    <source>
        <dbReference type="Pfam" id="PF21839"/>
    </source>
</evidence>
<gene>
    <name evidence="3" type="ORF">EOI86_08095</name>
</gene>
<sequence>MTEKFQSKLLPQGALIEYIPRGAYVKVCAVDPVTREEVSIVGDARSGSKRLSQEAVKKLEYVLRRKLEQKAAGQSGASGPANRSKRSETPSGWDL</sequence>
<dbReference type="EMBL" id="SADE01000001">
    <property type="protein sequence ID" value="RVU39197.1"/>
    <property type="molecule type" value="Genomic_DNA"/>
</dbReference>
<organism evidence="3 4">
    <name type="scientific">Hwanghaeella grinnelliae</name>
    <dbReference type="NCBI Taxonomy" id="2500179"/>
    <lineage>
        <taxon>Bacteria</taxon>
        <taxon>Pseudomonadati</taxon>
        <taxon>Pseudomonadota</taxon>
        <taxon>Alphaproteobacteria</taxon>
        <taxon>Rhodospirillales</taxon>
        <taxon>Rhodospirillaceae</taxon>
        <taxon>Hwanghaeella</taxon>
    </lineage>
</organism>
<proteinExistence type="predicted"/>